<keyword evidence="3" id="KW-0274">FAD</keyword>
<evidence type="ECO:0000256" key="5">
    <source>
        <dbReference type="SAM" id="Phobius"/>
    </source>
</evidence>
<keyword evidence="4" id="KW-0560">Oxidoreductase</keyword>
<dbReference type="GO" id="GO:0071949">
    <property type="term" value="F:FAD binding"/>
    <property type="evidence" value="ECO:0007669"/>
    <property type="project" value="InterPro"/>
</dbReference>
<dbReference type="EMBL" id="HBGS01055556">
    <property type="protein sequence ID" value="CAD9476758.1"/>
    <property type="molecule type" value="Transcribed_RNA"/>
</dbReference>
<gene>
    <name evidence="7" type="ORF">DSPE1174_LOCUS28828</name>
</gene>
<dbReference type="AlphaFoldDB" id="A0A7S2MDD3"/>
<dbReference type="InterPro" id="IPR036188">
    <property type="entry name" value="FAD/NAD-bd_sf"/>
</dbReference>
<keyword evidence="5" id="KW-1133">Transmembrane helix</keyword>
<protein>
    <recommendedName>
        <fullName evidence="6">FAD-binding domain-containing protein</fullName>
    </recommendedName>
</protein>
<keyword evidence="5" id="KW-0812">Transmembrane</keyword>
<feature type="transmembrane region" description="Helical" evidence="5">
    <location>
        <begin position="460"/>
        <end position="477"/>
    </location>
</feature>
<dbReference type="SUPFAM" id="SSF51905">
    <property type="entry name" value="FAD/NAD(P)-binding domain"/>
    <property type="match status" value="1"/>
</dbReference>
<name>A0A7S2MDD3_9STRA</name>
<dbReference type="GO" id="GO:0016491">
    <property type="term" value="F:oxidoreductase activity"/>
    <property type="evidence" value="ECO:0007669"/>
    <property type="project" value="UniProtKB-KW"/>
</dbReference>
<comment type="cofactor">
    <cofactor evidence="1">
        <name>FAD</name>
        <dbReference type="ChEBI" id="CHEBI:57692"/>
    </cofactor>
</comment>
<feature type="domain" description="FAD-binding" evidence="6">
    <location>
        <begin position="62"/>
        <end position="417"/>
    </location>
</feature>
<dbReference type="PRINTS" id="PR00420">
    <property type="entry name" value="RNGMNOXGNASE"/>
</dbReference>
<dbReference type="Pfam" id="PF01494">
    <property type="entry name" value="FAD_binding_3"/>
    <property type="match status" value="1"/>
</dbReference>
<organism evidence="7">
    <name type="scientific">Octactis speculum</name>
    <dbReference type="NCBI Taxonomy" id="3111310"/>
    <lineage>
        <taxon>Eukaryota</taxon>
        <taxon>Sar</taxon>
        <taxon>Stramenopiles</taxon>
        <taxon>Ochrophyta</taxon>
        <taxon>Dictyochophyceae</taxon>
        <taxon>Dictyochales</taxon>
        <taxon>Dictyochaceae</taxon>
        <taxon>Octactis</taxon>
    </lineage>
</organism>
<dbReference type="InterPro" id="IPR002938">
    <property type="entry name" value="FAD-bd"/>
</dbReference>
<keyword evidence="2" id="KW-0285">Flavoprotein</keyword>
<reference evidence="7" key="1">
    <citation type="submission" date="2021-01" db="EMBL/GenBank/DDBJ databases">
        <authorList>
            <person name="Corre E."/>
            <person name="Pelletier E."/>
            <person name="Niang G."/>
            <person name="Scheremetjew M."/>
            <person name="Finn R."/>
            <person name="Kale V."/>
            <person name="Holt S."/>
            <person name="Cochrane G."/>
            <person name="Meng A."/>
            <person name="Brown T."/>
            <person name="Cohen L."/>
        </authorList>
    </citation>
    <scope>NUCLEOTIDE SEQUENCE</scope>
    <source>
        <strain evidence="7">CCMP1381</strain>
    </source>
</reference>
<evidence type="ECO:0000256" key="3">
    <source>
        <dbReference type="ARBA" id="ARBA00022827"/>
    </source>
</evidence>
<dbReference type="PANTHER" id="PTHR46496">
    <property type="match status" value="1"/>
</dbReference>
<evidence type="ECO:0000256" key="2">
    <source>
        <dbReference type="ARBA" id="ARBA00022630"/>
    </source>
</evidence>
<feature type="transmembrane region" description="Helical" evidence="5">
    <location>
        <begin position="489"/>
        <end position="509"/>
    </location>
</feature>
<evidence type="ECO:0000256" key="1">
    <source>
        <dbReference type="ARBA" id="ARBA00001974"/>
    </source>
</evidence>
<dbReference type="PANTHER" id="PTHR46496:SF1">
    <property type="entry name" value="ZEAXANTHIN EPOXIDASE, CHLOROPLASTIC"/>
    <property type="match status" value="1"/>
</dbReference>
<keyword evidence="5" id="KW-0472">Membrane</keyword>
<proteinExistence type="predicted"/>
<accession>A0A7S2MDD3</accession>
<evidence type="ECO:0000259" key="6">
    <source>
        <dbReference type="Pfam" id="PF01494"/>
    </source>
</evidence>
<dbReference type="Gene3D" id="3.50.50.60">
    <property type="entry name" value="FAD/NAD(P)-binding domain"/>
    <property type="match status" value="1"/>
</dbReference>
<evidence type="ECO:0000256" key="4">
    <source>
        <dbReference type="ARBA" id="ARBA00023002"/>
    </source>
</evidence>
<sequence length="556" mass="60035">MVRVVTFFTAAAVFGANGVAAFAPVVVSRPRLGLTMVSASVTTPSTPFSTVPDNVSVENPLRVLIAGGGVGGLALANSLAKVPHIKVTVLERTESFKRFGGPIQLASNALRIIKDMDEPVYDQVMSKFTFTGDKKNGIKDGIRDDWYAMFDLASPAEDRDMPYTGVIERPDLQEIYMGALPEGVLLNGDGVVGYERNENGPGVKAVMDSGKTVEGDVLIGADGIWSAVRATMRDEPAKGVGSGASYSGYTVFAGELAYDSFDNGQVGYKVYIGPGQYFVITDIGKGNYQWYAFLAREPNSADSTAMPDGTSAYLQGIFDGWSKDIHHIMKATKEHEIEQRDLYDRPPSVFKAWTDGNVALLGDSVHAMMPNLGQGGCQALEDAFVLKQELESVGTRSEISGKLNEYRGRRLIRSAAVQGLSRFASDIIIKGFDTPAKIVKKEDGSIAFENFNYAGIVTKILQPILPLFFIIQFNFLYDGWKNNIKVDFKAALGFASIGVLILAIAGGAFEELGLGIGSLGVLGLEGLGLEEGVKDVVQEEQVIEKILEADLEQIFR</sequence>
<evidence type="ECO:0000313" key="7">
    <source>
        <dbReference type="EMBL" id="CAD9476758.1"/>
    </source>
</evidence>